<name>A0A4Y7KKA1_PAPSO</name>
<feature type="region of interest" description="Disordered" evidence="4">
    <location>
        <begin position="739"/>
        <end position="771"/>
    </location>
</feature>
<dbReference type="PANTHER" id="PTHR32054:SF31">
    <property type="entry name" value="PROTEIN WEAK CHLOROPLAST MOVEMENT UNDER BLUE LIGHT 1"/>
    <property type="match status" value="1"/>
</dbReference>
<dbReference type="GO" id="GO:0005829">
    <property type="term" value="C:cytosol"/>
    <property type="evidence" value="ECO:0007669"/>
    <property type="project" value="TreeGrafter"/>
</dbReference>
<feature type="compositionally biased region" description="Basic and acidic residues" evidence="4">
    <location>
        <begin position="739"/>
        <end position="751"/>
    </location>
</feature>
<keyword evidence="6" id="KW-1185">Reference proteome</keyword>
<reference evidence="5 6" key="1">
    <citation type="journal article" date="2018" name="Science">
        <title>The opium poppy genome and morphinan production.</title>
        <authorList>
            <person name="Guo L."/>
            <person name="Winzer T."/>
            <person name="Yang X."/>
            <person name="Li Y."/>
            <person name="Ning Z."/>
            <person name="He Z."/>
            <person name="Teodor R."/>
            <person name="Lu Y."/>
            <person name="Bowser T.A."/>
            <person name="Graham I.A."/>
            <person name="Ye K."/>
        </authorList>
    </citation>
    <scope>NUCLEOTIDE SEQUENCE [LARGE SCALE GENOMIC DNA]</scope>
    <source>
        <strain evidence="6">cv. HN1</strain>
        <tissue evidence="5">Leaves</tissue>
    </source>
</reference>
<evidence type="ECO:0008006" key="7">
    <source>
        <dbReference type="Google" id="ProtNLM"/>
    </source>
</evidence>
<accession>A0A4Y7KKA1</accession>
<feature type="region of interest" description="Disordered" evidence="4">
    <location>
        <begin position="451"/>
        <end position="478"/>
    </location>
</feature>
<dbReference type="Gramene" id="RZC72621">
    <property type="protein sequence ID" value="RZC72621"/>
    <property type="gene ID" value="C5167_048103"/>
</dbReference>
<protein>
    <recommendedName>
        <fullName evidence="7">WEB family protein</fullName>
    </recommendedName>
</protein>
<feature type="compositionally biased region" description="Basic and acidic residues" evidence="4">
    <location>
        <begin position="459"/>
        <end position="470"/>
    </location>
</feature>
<dbReference type="GO" id="GO:0009904">
    <property type="term" value="P:chloroplast accumulation movement"/>
    <property type="evidence" value="ECO:0007669"/>
    <property type="project" value="TreeGrafter"/>
</dbReference>
<feature type="coiled-coil region" evidence="3">
    <location>
        <begin position="213"/>
        <end position="275"/>
    </location>
</feature>
<sequence length="839" mass="91923">MESSTTAAVPTVSNGSTMTPDLSIENKENSEAVVKEIVISPSEVGITPISVSFETLDEQVKDTPHGGSIAVEDVSVNEATSSLGDAPGAPTSCLSETIDEPSKDVVHQPNGVSIDEVFVNDVTPSSNASSEVTISALDVNKISQSDELKMHQTVVPNSTAHKSNVPGSKAKPTSLHKALVDTAAPFESVKEAVSMFGGIVDWKAHKVQSLERRKILEQELGKAQADIPEYKKQSKIAEDSKTEVLNELDSAKRLVEELKLKLESVQIEEQQAKQDSELALLRVEELEQGVGDEASVAAKAQLEVAKARHASAVKELISVKDESEKLRSEYASLVAEKDIAVKRSEEAVSASREVEKTVEELTLQLITTKESLESAHVAHLEAEEQRIGAAMAREQDSLNWEKELKEKEEDLKRLNQQLSSADDLKSKLKSATTLLLNLQAEIAAYMQAKLNQESGEENETSKDELGESKSKSHTGLQATISSAKKELEEVKLNIEKATTEVNLLKVAAVSLKSELEKENSALSAMKQREGMASVVVASLEAELNRNRSEIAVIQMREKEARDKMIDLPKKLHQAAHEADEAKSLAKLAQEELWKAKEETELAKAGVSTIKSRLLAAQKDIEASRASEKLALAAVKALEESESAGLTGSDEASGGVTLSLEEYYELSKTAHEAEVRANMKVEEAFSQIDLAKESETRSLEKLEEVNKEMIARKEAFTVALENAEKAKEGKLGIEQELRKWRSEHESQRKKANDLAASRGEMPNLPPRAPRRSFDVIKDTKEAEVTLPARSLSSSKLFAQEDFSETESSPEVMLKKKKKKRSFFPRLLLLLRKKSETPVSA</sequence>
<proteinExistence type="inferred from homology"/>
<evidence type="ECO:0000256" key="2">
    <source>
        <dbReference type="ARBA" id="ARBA00023054"/>
    </source>
</evidence>
<dbReference type="Proteomes" id="UP000316621">
    <property type="component" value="Chromosome 8"/>
</dbReference>
<feature type="coiled-coil region" evidence="3">
    <location>
        <begin position="397"/>
        <end position="441"/>
    </location>
</feature>
<dbReference type="STRING" id="3469.A0A4Y7KKA1"/>
<keyword evidence="2 3" id="KW-0175">Coiled coil</keyword>
<dbReference type="GO" id="GO:0009903">
    <property type="term" value="P:chloroplast avoidance movement"/>
    <property type="evidence" value="ECO:0007669"/>
    <property type="project" value="TreeGrafter"/>
</dbReference>
<evidence type="ECO:0000256" key="3">
    <source>
        <dbReference type="SAM" id="Coils"/>
    </source>
</evidence>
<feature type="coiled-coil region" evidence="3">
    <location>
        <begin position="691"/>
        <end position="725"/>
    </location>
</feature>
<gene>
    <name evidence="5" type="ORF">C5167_048103</name>
</gene>
<dbReference type="EMBL" id="CM010722">
    <property type="protein sequence ID" value="RZC72621.1"/>
    <property type="molecule type" value="Genomic_DNA"/>
</dbReference>
<organism evidence="5 6">
    <name type="scientific">Papaver somniferum</name>
    <name type="common">Opium poppy</name>
    <dbReference type="NCBI Taxonomy" id="3469"/>
    <lineage>
        <taxon>Eukaryota</taxon>
        <taxon>Viridiplantae</taxon>
        <taxon>Streptophyta</taxon>
        <taxon>Embryophyta</taxon>
        <taxon>Tracheophyta</taxon>
        <taxon>Spermatophyta</taxon>
        <taxon>Magnoliopsida</taxon>
        <taxon>Ranunculales</taxon>
        <taxon>Papaveraceae</taxon>
        <taxon>Papaveroideae</taxon>
        <taxon>Papaver</taxon>
    </lineage>
</organism>
<dbReference type="PANTHER" id="PTHR32054">
    <property type="entry name" value="HEAVY CHAIN, PUTATIVE, EXPRESSED-RELATED-RELATED"/>
    <property type="match status" value="1"/>
</dbReference>
<evidence type="ECO:0000256" key="1">
    <source>
        <dbReference type="ARBA" id="ARBA00005485"/>
    </source>
</evidence>
<feature type="compositionally biased region" description="Polar residues" evidence="4">
    <location>
        <begin position="1"/>
        <end position="20"/>
    </location>
</feature>
<dbReference type="OMA" id="QETHRWE"/>
<dbReference type="OrthoDB" id="1931671at2759"/>
<evidence type="ECO:0000313" key="6">
    <source>
        <dbReference type="Proteomes" id="UP000316621"/>
    </source>
</evidence>
<evidence type="ECO:0000313" key="5">
    <source>
        <dbReference type="EMBL" id="RZC72621.1"/>
    </source>
</evidence>
<feature type="region of interest" description="Disordered" evidence="4">
    <location>
        <begin position="1"/>
        <end position="27"/>
    </location>
</feature>
<dbReference type="InterPro" id="IPR008545">
    <property type="entry name" value="Web"/>
</dbReference>
<comment type="similarity">
    <text evidence="1">Belongs to the WEB family.</text>
</comment>
<dbReference type="AlphaFoldDB" id="A0A4Y7KKA1"/>
<evidence type="ECO:0000256" key="4">
    <source>
        <dbReference type="SAM" id="MobiDB-lite"/>
    </source>
</evidence>
<dbReference type="Pfam" id="PF05701">
    <property type="entry name" value="WEMBL"/>
    <property type="match status" value="1"/>
</dbReference>